<dbReference type="OrthoDB" id="7870443at2"/>
<evidence type="ECO:0000313" key="2">
    <source>
        <dbReference type="Proteomes" id="UP000183635"/>
    </source>
</evidence>
<organism evidence="1 2">
    <name type="scientific">Paracoccus aminovorans</name>
    <dbReference type="NCBI Taxonomy" id="34004"/>
    <lineage>
        <taxon>Bacteria</taxon>
        <taxon>Pseudomonadati</taxon>
        <taxon>Pseudomonadota</taxon>
        <taxon>Alphaproteobacteria</taxon>
        <taxon>Rhodobacterales</taxon>
        <taxon>Paracoccaceae</taxon>
        <taxon>Paracoccus</taxon>
    </lineage>
</organism>
<dbReference type="STRING" id="34004.SAMN04488021_13713"/>
<name>A0A1I3DBB9_9RHOB</name>
<keyword evidence="2" id="KW-1185">Reference proteome</keyword>
<dbReference type="EMBL" id="FOPU01000037">
    <property type="protein sequence ID" value="SFH83936.1"/>
    <property type="molecule type" value="Genomic_DNA"/>
</dbReference>
<protein>
    <submittedName>
        <fullName evidence="1">Uncharacterized protein</fullName>
    </submittedName>
</protein>
<dbReference type="RefSeq" id="WP_074969914.1">
    <property type="nucleotide sequence ID" value="NZ_CBCRYP010000011.1"/>
</dbReference>
<gene>
    <name evidence="1" type="ORF">SAMN04488021_13713</name>
</gene>
<reference evidence="1 2" key="1">
    <citation type="submission" date="2016-10" db="EMBL/GenBank/DDBJ databases">
        <authorList>
            <person name="de Groot N.N."/>
        </authorList>
    </citation>
    <scope>NUCLEOTIDE SEQUENCE [LARGE SCALE GENOMIC DNA]</scope>
    <source>
        <strain evidence="1 2">DSM 8537</strain>
    </source>
</reference>
<accession>A0A1I3DBB9</accession>
<dbReference type="Proteomes" id="UP000183635">
    <property type="component" value="Unassembled WGS sequence"/>
</dbReference>
<dbReference type="AlphaFoldDB" id="A0A1I3DBB9"/>
<proteinExistence type="predicted"/>
<evidence type="ECO:0000313" key="1">
    <source>
        <dbReference type="EMBL" id="SFH83936.1"/>
    </source>
</evidence>
<sequence length="73" mass="7660">MTMAITTIRIDYASLPDGFDQSRKDAVAEAIESQLRDSGIKADASDVISHLKIELPTCGLAAAATVLADLGLI</sequence>